<dbReference type="CDD" id="cd00657">
    <property type="entry name" value="Ferritin_like"/>
    <property type="match status" value="1"/>
</dbReference>
<comment type="caution">
    <text evidence="1">The sequence shown here is derived from an EMBL/GenBank/DDBJ whole genome shotgun (WGS) entry which is preliminary data.</text>
</comment>
<proteinExistence type="predicted"/>
<dbReference type="SUPFAM" id="SSF47240">
    <property type="entry name" value="Ferritin-like"/>
    <property type="match status" value="1"/>
</dbReference>
<dbReference type="EMBL" id="JAGTXB010000011">
    <property type="protein sequence ID" value="MBS0029987.1"/>
    <property type="molecule type" value="Genomic_DNA"/>
</dbReference>
<name>A0ABS5J5Y5_9BACT</name>
<dbReference type="InterPro" id="IPR012348">
    <property type="entry name" value="RNR-like"/>
</dbReference>
<keyword evidence="2" id="KW-1185">Reference proteome</keyword>
<protein>
    <submittedName>
        <fullName evidence="1">Ferritin-like domain-containing protein</fullName>
    </submittedName>
</protein>
<sequence>MNPSKKWIGHFTLNALQQRVDWQISPALSDFERKTILRSLQAWQLGETSDGAHLIRAAKKYAAQNDDPDYVAAVELFIKEEQKHGNNLGRYLDAIGEQKIQQDWGDTLFRKVRYFNTNMEIWTVAVIVVESAAQIFYQSLKDATCCTLLKQICTDILIDEADHIRFQQERLSIIFHSKGPNSKIICNHIYQAFFLFTTCLVWLGHKAVFKAGGNTFHSFMRKMKYKYVKIFHRSLQVNGSNNALALFHHN</sequence>
<dbReference type="Proteomes" id="UP000676386">
    <property type="component" value="Unassembled WGS sequence"/>
</dbReference>
<reference evidence="1 2" key="1">
    <citation type="submission" date="2021-04" db="EMBL/GenBank/DDBJ databases">
        <title>Chitinophaga sp. nov., isolated from the rhizosphere soil.</title>
        <authorList>
            <person name="He S."/>
        </authorList>
    </citation>
    <scope>NUCLEOTIDE SEQUENCE [LARGE SCALE GENOMIC DNA]</scope>
    <source>
        <strain evidence="1 2">2R12</strain>
    </source>
</reference>
<gene>
    <name evidence="1" type="ORF">KE626_21865</name>
</gene>
<evidence type="ECO:0000313" key="2">
    <source>
        <dbReference type="Proteomes" id="UP000676386"/>
    </source>
</evidence>
<organism evidence="1 2">
    <name type="scientific">Chitinophaga hostae</name>
    <dbReference type="NCBI Taxonomy" id="2831022"/>
    <lineage>
        <taxon>Bacteria</taxon>
        <taxon>Pseudomonadati</taxon>
        <taxon>Bacteroidota</taxon>
        <taxon>Chitinophagia</taxon>
        <taxon>Chitinophagales</taxon>
        <taxon>Chitinophagaceae</taxon>
        <taxon>Chitinophaga</taxon>
    </lineage>
</organism>
<dbReference type="Gene3D" id="1.10.620.20">
    <property type="entry name" value="Ribonucleotide Reductase, subunit A"/>
    <property type="match status" value="1"/>
</dbReference>
<accession>A0ABS5J5Y5</accession>
<dbReference type="InterPro" id="IPR009078">
    <property type="entry name" value="Ferritin-like_SF"/>
</dbReference>
<evidence type="ECO:0000313" key="1">
    <source>
        <dbReference type="EMBL" id="MBS0029987.1"/>
    </source>
</evidence>
<dbReference type="RefSeq" id="WP_211975120.1">
    <property type="nucleotide sequence ID" value="NZ_CBFHAM010000017.1"/>
</dbReference>